<comment type="caution">
    <text evidence="1">The sequence shown here is derived from an EMBL/GenBank/DDBJ whole genome shotgun (WGS) entry which is preliminary data.</text>
</comment>
<dbReference type="RefSeq" id="WP_050752963.1">
    <property type="nucleotide sequence ID" value="NZ_JQKC01000009.1"/>
</dbReference>
<dbReference type="OrthoDB" id="2485429at2"/>
<keyword evidence="2" id="KW-1185">Reference proteome</keyword>
<reference evidence="2" key="1">
    <citation type="submission" date="2015-07" db="EMBL/GenBank/DDBJ databases">
        <title>Near-Complete Genome Sequence of the Cellulolytic Bacterium Bacteroides (Pseudobacteroides) cellulosolvens ATCC 35603.</title>
        <authorList>
            <person name="Dassa B."/>
            <person name="Utturkar S.M."/>
            <person name="Klingeman D.M."/>
            <person name="Hurt R.A."/>
            <person name="Keller M."/>
            <person name="Xu J."/>
            <person name="Reddy Y.H.K."/>
            <person name="Borovok I."/>
            <person name="Grinberg I.R."/>
            <person name="Lamed R."/>
            <person name="Zhivin O."/>
            <person name="Bayer E.A."/>
            <person name="Brown S.D."/>
        </authorList>
    </citation>
    <scope>NUCLEOTIDE SEQUENCE [LARGE SCALE GENOMIC DNA]</scope>
    <source>
        <strain evidence="2">DSM 2933</strain>
    </source>
</reference>
<proteinExistence type="predicted"/>
<dbReference type="EMBL" id="LGTC01000001">
    <property type="protein sequence ID" value="KNY24980.1"/>
    <property type="molecule type" value="Genomic_DNA"/>
</dbReference>
<evidence type="ECO:0000313" key="2">
    <source>
        <dbReference type="Proteomes" id="UP000036923"/>
    </source>
</evidence>
<dbReference type="Proteomes" id="UP000036923">
    <property type="component" value="Unassembled WGS sequence"/>
</dbReference>
<gene>
    <name evidence="1" type="ORF">Bccel_0237</name>
</gene>
<accession>A0A0L6JGZ3</accession>
<dbReference type="AlphaFoldDB" id="A0A0L6JGZ3"/>
<protein>
    <submittedName>
        <fullName evidence="1">Uncharacterized protein</fullName>
    </submittedName>
</protein>
<dbReference type="eggNOG" id="ENOG502ZA2D">
    <property type="taxonomic scope" value="Bacteria"/>
</dbReference>
<sequence>MEKVNNKNIDLTKGIYIPSIECNWLYKAYKDYIDYENKKKKEGFKEDIKDKKDNNYIVEEKYLDKLLNCKIDWSFELMENNILLDKINIIEVKETKKNKEGIEEEVVVKLYTLDIVNVKYTKKYKNKTKKMKKNKKGIEKEVIVNYSKSTKQLRDWSYESGFVFNGKKMTNWKRSGGKARIGEDLFILDSIVSECLDWSRMDLKFNNPLSIAAIRAYESLPLSSAFTSIDIPEPHKSILVIDDFNSKFSLNMSQTWLENKELHTATKLTEESNSIWDGQGLLSNEIFNSNELTIGHGNMLLRNRLTKINGISCKIELYYRDYCEANGLDYDTFTVKDIAGRTIYVKDILLITTPSALKIEKFNDRVLEEEGYKQYGKHAWLYYYLDNCGNRYAVCKVDKPSKYEDGKNVLSYQMVNTIPFSKEQLSELVKPEIAYVEKLKDDLNFFLAEVNKNIEDDEDTLNFEKIENLINDDDNKIRISKNTDVTGAFTVMCKHNPNFANTSVFKEFRRSFIKAYVEELRQGKIKISGDYCIANGNVIEMLKATTGDFDGKTSTLKCNQIFCSRFKENELVVGFRNPHVNISNIGTHIVVNVPEIRRYFACTANQVFLNSIDYPTLSLYQGEDFDIDSNLITNEPCIIDACLNVDKTVTAISVNKIKESDSNKQELTPENMSKVDHIISKNYIGDVINLSQEINSKFNHYKYNKINTDKLGLLFDLSSRCSSMSCCEIDKAKKSFEDLNINKEIKKIKNTEGLFDLVDKELDTRRIKPYFFKFIGDNKAKKQRRISNRKHREKIDLPIIINYCKENKIEIIKEIKDNGKIKYNIDKIKELKKNDIKLKKLLKDNDKIQEEWEDKMYDKLIDTPMNWLELELDNIKDAESIPTMQVIQLIKKSHKVANEQKVNKVIEAIKALNDNIKNYKTNDNLVWMEKVNKIKQSKLNTCKEIKKIKLNKADLSGILIEGLNSIKKNKKIDTKSSIESILLEILFQVYGIGLLTMFKNGGDSQEEKEVKTK</sequence>
<evidence type="ECO:0000313" key="1">
    <source>
        <dbReference type="EMBL" id="KNY24980.1"/>
    </source>
</evidence>
<organism evidence="1 2">
    <name type="scientific">Pseudobacteroides cellulosolvens ATCC 35603 = DSM 2933</name>
    <dbReference type="NCBI Taxonomy" id="398512"/>
    <lineage>
        <taxon>Bacteria</taxon>
        <taxon>Bacillati</taxon>
        <taxon>Bacillota</taxon>
        <taxon>Clostridia</taxon>
        <taxon>Eubacteriales</taxon>
        <taxon>Oscillospiraceae</taxon>
        <taxon>Pseudobacteroides</taxon>
    </lineage>
</organism>
<name>A0A0L6JGZ3_9FIRM</name>